<dbReference type="EMBL" id="HACA01018610">
    <property type="protein sequence ID" value="CDW35971.1"/>
    <property type="molecule type" value="Transcribed_RNA"/>
</dbReference>
<proteinExistence type="predicted"/>
<organism evidence="1">
    <name type="scientific">Lepeophtheirus salmonis</name>
    <name type="common">Salmon louse</name>
    <name type="synonym">Caligus salmonis</name>
    <dbReference type="NCBI Taxonomy" id="72036"/>
    <lineage>
        <taxon>Eukaryota</taxon>
        <taxon>Metazoa</taxon>
        <taxon>Ecdysozoa</taxon>
        <taxon>Arthropoda</taxon>
        <taxon>Crustacea</taxon>
        <taxon>Multicrustacea</taxon>
        <taxon>Hexanauplia</taxon>
        <taxon>Copepoda</taxon>
        <taxon>Siphonostomatoida</taxon>
        <taxon>Caligidae</taxon>
        <taxon>Lepeophtheirus</taxon>
    </lineage>
</organism>
<accession>A0A0K2UE74</accession>
<dbReference type="AlphaFoldDB" id="A0A0K2UE74"/>
<protein>
    <submittedName>
        <fullName evidence="1">Uncharacterized protein</fullName>
    </submittedName>
</protein>
<name>A0A0K2UE74_LEPSM</name>
<reference evidence="1" key="1">
    <citation type="submission" date="2014-05" db="EMBL/GenBank/DDBJ databases">
        <authorList>
            <person name="Chronopoulou M."/>
        </authorList>
    </citation>
    <scope>NUCLEOTIDE SEQUENCE</scope>
    <source>
        <tissue evidence="1">Whole organism</tissue>
    </source>
</reference>
<sequence>GTSLLVLRPSPRPIFFGFDLNLFFLSRFEPIFRPWSISDLRPIFSVSIYGEVLSYPEL</sequence>
<evidence type="ECO:0000313" key="1">
    <source>
        <dbReference type="EMBL" id="CDW35971.1"/>
    </source>
</evidence>
<feature type="non-terminal residue" evidence="1">
    <location>
        <position position="1"/>
    </location>
</feature>